<name>A0A8H6QFX8_9EURO</name>
<dbReference type="Pfam" id="PF22658">
    <property type="entry name" value="YycE-like_N"/>
    <property type="match status" value="1"/>
</dbReference>
<dbReference type="OrthoDB" id="262547at2759"/>
<comment type="caution">
    <text evidence="4">The sequence shown here is derived from an EMBL/GenBank/DDBJ whole genome shotgun (WGS) entry which is preliminary data.</text>
</comment>
<dbReference type="AlphaFoldDB" id="A0A8H6QFX8"/>
<gene>
    <name evidence="4" type="ORF">CNMCM5623_004223</name>
</gene>
<dbReference type="SUPFAM" id="SSF54593">
    <property type="entry name" value="Glyoxalase/Bleomycin resistance protein/Dihydroxybiphenyl dioxygenase"/>
    <property type="match status" value="1"/>
</dbReference>
<evidence type="ECO:0008006" key="6">
    <source>
        <dbReference type="Google" id="ProtNLM"/>
    </source>
</evidence>
<evidence type="ECO:0000313" key="5">
    <source>
        <dbReference type="Proteomes" id="UP000654922"/>
    </source>
</evidence>
<protein>
    <recommendedName>
        <fullName evidence="6">Glycosyltransferase family 69 protein</fullName>
    </recommendedName>
</protein>
<dbReference type="InterPro" id="IPR021047">
    <property type="entry name" value="Mannosyltransferase_CMT1"/>
</dbReference>
<dbReference type="Proteomes" id="UP000654922">
    <property type="component" value="Unassembled WGS sequence"/>
</dbReference>
<feature type="region of interest" description="Disordered" evidence="1">
    <location>
        <begin position="1"/>
        <end position="26"/>
    </location>
</feature>
<dbReference type="Gene3D" id="3.10.180.10">
    <property type="entry name" value="2,3-Dihydroxybiphenyl 1,2-Dioxygenase, domain 1"/>
    <property type="match status" value="1"/>
</dbReference>
<dbReference type="Pfam" id="PF11735">
    <property type="entry name" value="CAP59_mtransfer"/>
    <property type="match status" value="1"/>
</dbReference>
<organism evidence="4 5">
    <name type="scientific">Aspergillus felis</name>
    <dbReference type="NCBI Taxonomy" id="1287682"/>
    <lineage>
        <taxon>Eukaryota</taxon>
        <taxon>Fungi</taxon>
        <taxon>Dikarya</taxon>
        <taxon>Ascomycota</taxon>
        <taxon>Pezizomycotina</taxon>
        <taxon>Eurotiomycetes</taxon>
        <taxon>Eurotiomycetidae</taxon>
        <taxon>Eurotiales</taxon>
        <taxon>Aspergillaceae</taxon>
        <taxon>Aspergillus</taxon>
        <taxon>Aspergillus subgen. Fumigati</taxon>
    </lineage>
</organism>
<dbReference type="PANTHER" id="PTHR34144:SF7">
    <property type="entry name" value="EXPORT PROTEIN (CAP59), PUTATIVE (AFU_ORTHOLOGUE AFUA_7G05020)-RELATED"/>
    <property type="match status" value="1"/>
</dbReference>
<reference evidence="4" key="1">
    <citation type="submission" date="2020-06" db="EMBL/GenBank/DDBJ databases">
        <title>Draft genome sequences of strains closely related to Aspergillus parafelis and Aspergillus hiratsukae.</title>
        <authorList>
            <person name="Dos Santos R.A.C."/>
            <person name="Rivero-Menendez O."/>
            <person name="Steenwyk J.L."/>
            <person name="Mead M.E."/>
            <person name="Goldman G.H."/>
            <person name="Alastruey-Izquierdo A."/>
            <person name="Rokas A."/>
        </authorList>
    </citation>
    <scope>NUCLEOTIDE SEQUENCE</scope>
    <source>
        <strain evidence="4">CNM-CM5623</strain>
    </source>
</reference>
<dbReference type="Pfam" id="PF22659">
    <property type="entry name" value="YycE-like_C"/>
    <property type="match status" value="1"/>
</dbReference>
<dbReference type="PANTHER" id="PTHR34144">
    <property type="entry name" value="CHROMOSOME 8, WHOLE GENOME SHOTGUN SEQUENCE"/>
    <property type="match status" value="1"/>
</dbReference>
<feature type="compositionally biased region" description="Low complexity" evidence="1">
    <location>
        <begin position="1"/>
        <end position="19"/>
    </location>
</feature>
<dbReference type="CDD" id="cd06587">
    <property type="entry name" value="VOC"/>
    <property type="match status" value="1"/>
</dbReference>
<dbReference type="EMBL" id="JACBAE010001160">
    <property type="protein sequence ID" value="KAF7171948.1"/>
    <property type="molecule type" value="Genomic_DNA"/>
</dbReference>
<accession>A0A8H6QFX8</accession>
<dbReference type="InterPro" id="IPR058998">
    <property type="entry name" value="YycE-like_N"/>
</dbReference>
<evidence type="ECO:0000313" key="4">
    <source>
        <dbReference type="EMBL" id="KAF7171948.1"/>
    </source>
</evidence>
<evidence type="ECO:0000256" key="1">
    <source>
        <dbReference type="SAM" id="MobiDB-lite"/>
    </source>
</evidence>
<dbReference type="InterPro" id="IPR029068">
    <property type="entry name" value="Glyas_Bleomycin-R_OHBP_Dase"/>
</dbReference>
<proteinExistence type="predicted"/>
<dbReference type="InterPro" id="IPR058997">
    <property type="entry name" value="YycE-like_C"/>
</dbReference>
<evidence type="ECO:0000259" key="2">
    <source>
        <dbReference type="Pfam" id="PF22658"/>
    </source>
</evidence>
<sequence>MSHSHAAPQTPTLATTPGTGHVPSATSHIRIARPCRDFTAAERFYVTGLGLKVLWRSGPAHEVEGGHELLMLGWPGAAWHLELVLVTDGEENVPMPTEEDLLVIYLDGPIDPEVVERLVEGGGVRVKHSNEYWETWGVTIKDPDGDMTRYWHVMSVLLSSVVGEERQNWRHNIIPLSLTLDNSHCHSSNDALPGSLQCTCSLLSLARFSVMACFAEVVLIYQRVSTVDAIKPRMSQKPERIYIASMHWNNEAILRSHWNDAIIQLAKAWGSDNVFVSVYESGSWDDTKGALRDLDVGLDRLGVRRNITLSDTTHEDEIAASPSSEGWIDTPRGRKELRRIPYLARLRNLTFRPLEDLERQGITFDKILFLNDVVFTVDDVIELLHTNDGVYAAACSLDYSRPPLYYDTFALRDSHGDEHVMQTWPYFRSTESRHALYNMSPVPVKSCWNGMVAMPIEPFVSSTPLRFRGIPDSLALFHLEGSECCLIHADNPLSGHHGVYLNPKVRVGYNGPAYEKVHPAGSWLSPQYIALALWENRFRRWATTTLFKKWVVQRRVAQWKALSGGRHEPGDFCLINEMQVLIANGWAHV</sequence>
<evidence type="ECO:0000259" key="3">
    <source>
        <dbReference type="Pfam" id="PF22659"/>
    </source>
</evidence>
<feature type="domain" description="YycE-like N-terminal" evidence="2">
    <location>
        <begin position="29"/>
        <end position="83"/>
    </location>
</feature>
<feature type="domain" description="YycE-like C-terminal" evidence="3">
    <location>
        <begin position="100"/>
        <end position="145"/>
    </location>
</feature>